<dbReference type="SUPFAM" id="SSF57863">
    <property type="entry name" value="ArfGap/RecO-like zinc finger"/>
    <property type="match status" value="1"/>
</dbReference>
<dbReference type="Pfam" id="PF02565">
    <property type="entry name" value="RecO_C"/>
    <property type="match status" value="1"/>
</dbReference>
<reference evidence="8" key="1">
    <citation type="submission" date="2018-06" db="EMBL/GenBank/DDBJ databases">
        <authorList>
            <person name="Zhirakovskaya E."/>
        </authorList>
    </citation>
    <scope>NUCLEOTIDE SEQUENCE</scope>
</reference>
<dbReference type="InterPro" id="IPR012340">
    <property type="entry name" value="NA-bd_OB-fold"/>
</dbReference>
<evidence type="ECO:0000256" key="1">
    <source>
        <dbReference type="ARBA" id="ARBA00007452"/>
    </source>
</evidence>
<sequence>MQWSGEGVIIGVRRHGETSVIVETMTPDHGRHLGLVRGGRSRRHAATLQVGNSVQLDWRARLSEHLGTFTIELEKARAADLIAARNRLYAAQTVCAHLRLLPERDPNKQLYLYALEILDADAPVCQLAQMVSLLELNLLDQLGFGLDMASCALSGATCGLSHVSPKTGRAVTSEAAAPYLDRLLKLPPYFLKNTMASPGDVLDGLQLTGHFLHMHIWGPRQIDQPPMRDCLIVDLEQQSVGRKSGDRFFGSTTRP</sequence>
<feature type="domain" description="DNA replication/recombination mediator RecO N-terminal" evidence="7">
    <location>
        <begin position="1"/>
        <end position="71"/>
    </location>
</feature>
<dbReference type="InterPro" id="IPR022572">
    <property type="entry name" value="DNA_rep/recomb_RecO_N"/>
</dbReference>
<dbReference type="NCBIfam" id="TIGR00613">
    <property type="entry name" value="reco"/>
    <property type="match status" value="1"/>
</dbReference>
<dbReference type="HAMAP" id="MF_00201">
    <property type="entry name" value="RecO"/>
    <property type="match status" value="1"/>
</dbReference>
<dbReference type="Gene3D" id="2.40.50.140">
    <property type="entry name" value="Nucleic acid-binding proteins"/>
    <property type="match status" value="1"/>
</dbReference>
<dbReference type="GO" id="GO:0043590">
    <property type="term" value="C:bacterial nucleoid"/>
    <property type="evidence" value="ECO:0007669"/>
    <property type="project" value="TreeGrafter"/>
</dbReference>
<evidence type="ECO:0000256" key="4">
    <source>
        <dbReference type="ARBA" id="ARBA00023172"/>
    </source>
</evidence>
<keyword evidence="3" id="KW-0227">DNA damage</keyword>
<evidence type="ECO:0000256" key="2">
    <source>
        <dbReference type="ARBA" id="ARBA00021310"/>
    </source>
</evidence>
<evidence type="ECO:0000259" key="7">
    <source>
        <dbReference type="Pfam" id="PF11967"/>
    </source>
</evidence>
<dbReference type="SUPFAM" id="SSF50249">
    <property type="entry name" value="Nucleic acid-binding proteins"/>
    <property type="match status" value="1"/>
</dbReference>
<accession>A0A3B0TFN4</accession>
<keyword evidence="4" id="KW-0233">DNA recombination</keyword>
<dbReference type="GO" id="GO:0006302">
    <property type="term" value="P:double-strand break repair"/>
    <property type="evidence" value="ECO:0007669"/>
    <property type="project" value="TreeGrafter"/>
</dbReference>
<evidence type="ECO:0000256" key="3">
    <source>
        <dbReference type="ARBA" id="ARBA00022763"/>
    </source>
</evidence>
<dbReference type="InterPro" id="IPR042242">
    <property type="entry name" value="RecO_C"/>
</dbReference>
<dbReference type="InterPro" id="IPR003717">
    <property type="entry name" value="RecO"/>
</dbReference>
<dbReference type="PANTHER" id="PTHR33991:SF1">
    <property type="entry name" value="DNA REPAIR PROTEIN RECO"/>
    <property type="match status" value="1"/>
</dbReference>
<name>A0A3B0TFN4_9ZZZZ</name>
<dbReference type="GO" id="GO:0006310">
    <property type="term" value="P:DNA recombination"/>
    <property type="evidence" value="ECO:0007669"/>
    <property type="project" value="UniProtKB-KW"/>
</dbReference>
<dbReference type="AlphaFoldDB" id="A0A3B0TFN4"/>
<dbReference type="Gene3D" id="1.20.1440.120">
    <property type="entry name" value="Recombination protein O, C-terminal domain"/>
    <property type="match status" value="1"/>
</dbReference>
<evidence type="ECO:0000256" key="6">
    <source>
        <dbReference type="ARBA" id="ARBA00033409"/>
    </source>
</evidence>
<comment type="similarity">
    <text evidence="1">Belongs to the RecO family.</text>
</comment>
<evidence type="ECO:0000256" key="5">
    <source>
        <dbReference type="ARBA" id="ARBA00023204"/>
    </source>
</evidence>
<keyword evidence="5" id="KW-0234">DNA repair</keyword>
<dbReference type="EMBL" id="UOEO01000037">
    <property type="protein sequence ID" value="VAW15720.1"/>
    <property type="molecule type" value="Genomic_DNA"/>
</dbReference>
<dbReference type="InterPro" id="IPR037278">
    <property type="entry name" value="ARFGAP/RecO"/>
</dbReference>
<organism evidence="8">
    <name type="scientific">hydrothermal vent metagenome</name>
    <dbReference type="NCBI Taxonomy" id="652676"/>
    <lineage>
        <taxon>unclassified sequences</taxon>
        <taxon>metagenomes</taxon>
        <taxon>ecological metagenomes</taxon>
    </lineage>
</organism>
<dbReference type="PANTHER" id="PTHR33991">
    <property type="entry name" value="DNA REPAIR PROTEIN RECO"/>
    <property type="match status" value="1"/>
</dbReference>
<proteinExistence type="inferred from homology"/>
<protein>
    <recommendedName>
        <fullName evidence="2">DNA repair protein RecO</fullName>
    </recommendedName>
    <alternativeName>
        <fullName evidence="6">Recombination protein O</fullName>
    </alternativeName>
</protein>
<gene>
    <name evidence="8" type="ORF">MNBD_ALPHA12-1808</name>
</gene>
<dbReference type="Pfam" id="PF11967">
    <property type="entry name" value="RecO_N"/>
    <property type="match status" value="1"/>
</dbReference>
<evidence type="ECO:0000313" key="8">
    <source>
        <dbReference type="EMBL" id="VAW15720.1"/>
    </source>
</evidence>